<feature type="domain" description="Cytochrome b5 heme-binding" evidence="16">
    <location>
        <begin position="6"/>
        <end position="82"/>
    </location>
</feature>
<evidence type="ECO:0000256" key="2">
    <source>
        <dbReference type="ARBA" id="ARBA00022448"/>
    </source>
</evidence>
<dbReference type="SMART" id="SM01117">
    <property type="entry name" value="Cyt-b5"/>
    <property type="match status" value="1"/>
</dbReference>
<dbReference type="SUPFAM" id="SSF55856">
    <property type="entry name" value="Cytochrome b5-like heme/steroid binding domain"/>
    <property type="match status" value="1"/>
</dbReference>
<feature type="compositionally biased region" description="Low complexity" evidence="14">
    <location>
        <begin position="89"/>
        <end position="99"/>
    </location>
</feature>
<evidence type="ECO:0000256" key="1">
    <source>
        <dbReference type="ARBA" id="ARBA00004131"/>
    </source>
</evidence>
<organism evidence="19">
    <name type="scientific">Anisakis simplex</name>
    <name type="common">Herring worm</name>
    <dbReference type="NCBI Taxonomy" id="6269"/>
    <lineage>
        <taxon>Eukaryota</taxon>
        <taxon>Metazoa</taxon>
        <taxon>Ecdysozoa</taxon>
        <taxon>Nematoda</taxon>
        <taxon>Chromadorea</taxon>
        <taxon>Rhabditida</taxon>
        <taxon>Spirurina</taxon>
        <taxon>Ascaridomorpha</taxon>
        <taxon>Ascaridoidea</taxon>
        <taxon>Anisakidae</taxon>
        <taxon>Anisakis</taxon>
        <taxon>Anisakis simplex complex</taxon>
    </lineage>
</organism>
<keyword evidence="10 15" id="KW-0472">Membrane</keyword>
<dbReference type="PRINTS" id="PR00363">
    <property type="entry name" value="CYTOCHROMEB5"/>
</dbReference>
<gene>
    <name evidence="17" type="ORF">ASIM_LOCUS3565</name>
</gene>
<dbReference type="GO" id="GO:0005789">
    <property type="term" value="C:endoplasmic reticulum membrane"/>
    <property type="evidence" value="ECO:0007669"/>
    <property type="project" value="UniProtKB-SubCell"/>
</dbReference>
<evidence type="ECO:0000256" key="12">
    <source>
        <dbReference type="ARBA" id="ARBA00038168"/>
    </source>
</evidence>
<dbReference type="PANTHER" id="PTHR19359">
    <property type="entry name" value="CYTOCHROME B5"/>
    <property type="match status" value="1"/>
</dbReference>
<evidence type="ECO:0000256" key="5">
    <source>
        <dbReference type="ARBA" id="ARBA00022723"/>
    </source>
</evidence>
<dbReference type="GO" id="GO:0020037">
    <property type="term" value="F:heme binding"/>
    <property type="evidence" value="ECO:0007669"/>
    <property type="project" value="TreeGrafter"/>
</dbReference>
<evidence type="ECO:0000256" key="9">
    <source>
        <dbReference type="ARBA" id="ARBA00023004"/>
    </source>
</evidence>
<keyword evidence="6" id="KW-0256">Endoplasmic reticulum</keyword>
<dbReference type="AlphaFoldDB" id="A0A0M3J832"/>
<evidence type="ECO:0000256" key="13">
    <source>
        <dbReference type="ARBA" id="ARBA00039806"/>
    </source>
</evidence>
<feature type="region of interest" description="Disordered" evidence="14">
    <location>
        <begin position="83"/>
        <end position="103"/>
    </location>
</feature>
<keyword evidence="7" id="KW-0492">Microsome</keyword>
<keyword evidence="4 15" id="KW-0812">Transmembrane</keyword>
<evidence type="ECO:0000313" key="18">
    <source>
        <dbReference type="Proteomes" id="UP000267096"/>
    </source>
</evidence>
<reference evidence="17 18" key="2">
    <citation type="submission" date="2018-11" db="EMBL/GenBank/DDBJ databases">
        <authorList>
            <consortium name="Pathogen Informatics"/>
        </authorList>
    </citation>
    <scope>NUCLEOTIDE SEQUENCE [LARGE SCALE GENOMIC DNA]</scope>
</reference>
<evidence type="ECO:0000256" key="3">
    <source>
        <dbReference type="ARBA" id="ARBA00022617"/>
    </source>
</evidence>
<dbReference type="PROSITE" id="PS50255">
    <property type="entry name" value="CYTOCHROME_B5_2"/>
    <property type="match status" value="1"/>
</dbReference>
<evidence type="ECO:0000256" key="6">
    <source>
        <dbReference type="ARBA" id="ARBA00022824"/>
    </source>
</evidence>
<comment type="subcellular location">
    <subcellularLocation>
        <location evidence="1">Endoplasmic reticulum membrane</location>
        <topology evidence="1">Single-pass membrane protein</topology>
        <orientation evidence="1">Cytoplasmic side</orientation>
    </subcellularLocation>
    <subcellularLocation>
        <location evidence="11">Microsome membrane</location>
        <topology evidence="11">Single-pass membrane protein</topology>
        <orientation evidence="11">Cytoplasmic side</orientation>
    </subcellularLocation>
</comment>
<proteinExistence type="inferred from homology"/>
<dbReference type="InterPro" id="IPR001199">
    <property type="entry name" value="Cyt_B5-like_heme/steroid-bd"/>
</dbReference>
<keyword evidence="18" id="KW-1185">Reference proteome</keyword>
<dbReference type="Gene3D" id="3.10.120.10">
    <property type="entry name" value="Cytochrome b5-like heme/steroid binding domain"/>
    <property type="match status" value="1"/>
</dbReference>
<dbReference type="WBParaSite" id="ASIM_0000373201-mRNA-1">
    <property type="protein sequence ID" value="ASIM_0000373201-mRNA-1"/>
    <property type="gene ID" value="ASIM_0000373201"/>
</dbReference>
<evidence type="ECO:0000313" key="19">
    <source>
        <dbReference type="WBParaSite" id="ASIM_0000373201-mRNA-1"/>
    </source>
</evidence>
<reference evidence="19" key="1">
    <citation type="submission" date="2017-02" db="UniProtKB">
        <authorList>
            <consortium name="WormBaseParasite"/>
        </authorList>
    </citation>
    <scope>IDENTIFICATION</scope>
</reference>
<keyword evidence="2" id="KW-0813">Transport</keyword>
<keyword evidence="15" id="KW-1133">Transmembrane helix</keyword>
<keyword evidence="3" id="KW-0349">Heme</keyword>
<comment type="similarity">
    <text evidence="12">Belongs to the cytochrome b5 family.</text>
</comment>
<dbReference type="InterPro" id="IPR036400">
    <property type="entry name" value="Cyt_B5-like_heme/steroid_sf"/>
</dbReference>
<dbReference type="EMBL" id="UYRR01005614">
    <property type="protein sequence ID" value="VDK21908.1"/>
    <property type="molecule type" value="Genomic_DNA"/>
</dbReference>
<evidence type="ECO:0000259" key="16">
    <source>
        <dbReference type="PROSITE" id="PS50255"/>
    </source>
</evidence>
<feature type="transmembrane region" description="Helical" evidence="15">
    <location>
        <begin position="121"/>
        <end position="138"/>
    </location>
</feature>
<dbReference type="Pfam" id="PF00173">
    <property type="entry name" value="Cyt-b5"/>
    <property type="match status" value="1"/>
</dbReference>
<evidence type="ECO:0000256" key="10">
    <source>
        <dbReference type="ARBA" id="ARBA00023136"/>
    </source>
</evidence>
<accession>A0A0M3J832</accession>
<evidence type="ECO:0000313" key="17">
    <source>
        <dbReference type="EMBL" id="VDK21908.1"/>
    </source>
</evidence>
<dbReference type="Proteomes" id="UP000267096">
    <property type="component" value="Unassembled WGS sequence"/>
</dbReference>
<keyword evidence="8" id="KW-0249">Electron transport</keyword>
<protein>
    <recommendedName>
        <fullName evidence="13">Cytochrome b5</fullName>
    </recommendedName>
</protein>
<evidence type="ECO:0000256" key="8">
    <source>
        <dbReference type="ARBA" id="ARBA00022982"/>
    </source>
</evidence>
<dbReference type="OrthoDB" id="260519at2759"/>
<keyword evidence="9" id="KW-0408">Iron</keyword>
<evidence type="ECO:0000256" key="14">
    <source>
        <dbReference type="SAM" id="MobiDB-lite"/>
    </source>
</evidence>
<evidence type="ECO:0000256" key="11">
    <source>
        <dbReference type="ARBA" id="ARBA00037877"/>
    </source>
</evidence>
<name>A0A0M3J832_ANISI</name>
<evidence type="ECO:0000256" key="15">
    <source>
        <dbReference type="SAM" id="Phobius"/>
    </source>
</evidence>
<dbReference type="InterPro" id="IPR050668">
    <property type="entry name" value="Cytochrome_b5"/>
</dbReference>
<evidence type="ECO:0000256" key="4">
    <source>
        <dbReference type="ARBA" id="ARBA00022692"/>
    </source>
</evidence>
<keyword evidence="5" id="KW-0479">Metal-binding</keyword>
<dbReference type="GO" id="GO:0046872">
    <property type="term" value="F:metal ion binding"/>
    <property type="evidence" value="ECO:0007669"/>
    <property type="project" value="UniProtKB-KW"/>
</dbReference>
<sequence>MVDAKSKTFTLDEIAVHNSVQSSWIVIDDKVYDVTKFIDQHPGGEEVILEQSGNDATESFYDVGHSNDAKEMAEEYLIGHVDRGKHSTSEAPSESPAASGDHALSHHTQATWSDIIFSPTWSNFLIPTAISILVYVSYRGMKSIFI</sequence>
<dbReference type="FunFam" id="3.10.120.10:FF:000002">
    <property type="entry name" value="Cytochrome b5 type B"/>
    <property type="match status" value="1"/>
</dbReference>
<evidence type="ECO:0000256" key="7">
    <source>
        <dbReference type="ARBA" id="ARBA00022848"/>
    </source>
</evidence>
<dbReference type="PANTHER" id="PTHR19359:SF150">
    <property type="entry name" value="CYTOCHROME B5"/>
    <property type="match status" value="1"/>
</dbReference>